<evidence type="ECO:0000313" key="2">
    <source>
        <dbReference type="Proteomes" id="UP001164705"/>
    </source>
</evidence>
<sequence>MKSFLNLNPEESITLHKAVYRNALNLKKDANTIKEINKSYCSATSLLILSSEEVIKAILVLLHSEGYKVYLLKDAKKFFLDHKIRHEISKLIETGSGLLESTIKWDEVKDEKLFSTRLNWFNEIANGILNISKLAQPILDSISHIEHLQIFDNLKNGGFYVDYYNELLEPSKIVSEHEYYKVEVTIKRIFAFYKVLRIIHHPSLKKHMSEREIEGLKNNLKVFIKDTLKGYDFKNTPQI</sequence>
<keyword evidence="2" id="KW-1185">Reference proteome</keyword>
<dbReference type="AlphaFoldDB" id="A0A9E8SGF6"/>
<proteinExistence type="predicted"/>
<protein>
    <submittedName>
        <fullName evidence="1">AbiV family abortive infection protein</fullName>
    </submittedName>
</protein>
<organism evidence="1 2">
    <name type="scientific">Lacinutrix neustonica</name>
    <dbReference type="NCBI Taxonomy" id="2980107"/>
    <lineage>
        <taxon>Bacteria</taxon>
        <taxon>Pseudomonadati</taxon>
        <taxon>Bacteroidota</taxon>
        <taxon>Flavobacteriia</taxon>
        <taxon>Flavobacteriales</taxon>
        <taxon>Flavobacteriaceae</taxon>
        <taxon>Lacinutrix</taxon>
    </lineage>
</organism>
<dbReference type="Pfam" id="PF18728">
    <property type="entry name" value="HEPN_AbiV"/>
    <property type="match status" value="1"/>
</dbReference>
<reference evidence="1" key="1">
    <citation type="submission" date="2022-11" db="EMBL/GenBank/DDBJ databases">
        <title>Lacinutrix neustonica HL-RS19T sp. nov., isolated from the surface microlayer sample of brackish Lake Shihwa.</title>
        <authorList>
            <person name="Choi J.Y."/>
            <person name="Hwang C.Y."/>
        </authorList>
    </citation>
    <scope>NUCLEOTIDE SEQUENCE</scope>
    <source>
        <strain evidence="1">HL-RS19</strain>
    </source>
</reference>
<evidence type="ECO:0000313" key="1">
    <source>
        <dbReference type="EMBL" id="WAC01685.1"/>
    </source>
</evidence>
<dbReference type="InterPro" id="IPR030987">
    <property type="entry name" value="AbiV"/>
</dbReference>
<dbReference type="EMBL" id="CP113088">
    <property type="protein sequence ID" value="WAC01685.1"/>
    <property type="molecule type" value="Genomic_DNA"/>
</dbReference>
<accession>A0A9E8SGF6</accession>
<name>A0A9E8SGF6_9FLAO</name>
<dbReference type="Proteomes" id="UP001164705">
    <property type="component" value="Chromosome"/>
</dbReference>
<dbReference type="KEGG" id="lnu:N7U66_17430"/>
<gene>
    <name evidence="1" type="ORF">N7U66_17430</name>
</gene>
<dbReference type="RefSeq" id="WP_267676283.1">
    <property type="nucleotide sequence ID" value="NZ_CP113088.1"/>
</dbReference>
<dbReference type="NCBIfam" id="TIGR04498">
    <property type="entry name" value="AbiV_defense"/>
    <property type="match status" value="1"/>
</dbReference>